<gene>
    <name evidence="2" type="ORF">DBRI1063_LOCUS18466</name>
</gene>
<keyword evidence="1" id="KW-0812">Transmembrane</keyword>
<proteinExistence type="predicted"/>
<dbReference type="PANTHER" id="PTHR34289">
    <property type="entry name" value="PROTEIN, PUTATIVE (DUF819)-RELATED"/>
    <property type="match status" value="1"/>
</dbReference>
<protein>
    <submittedName>
        <fullName evidence="2">Uncharacterized protein</fullName>
    </submittedName>
</protein>
<keyword evidence="1" id="KW-0472">Membrane</keyword>
<name>A0A7S1ZNJ5_9STRA</name>
<organism evidence="2">
    <name type="scientific">Ditylum brightwellii</name>
    <dbReference type="NCBI Taxonomy" id="49249"/>
    <lineage>
        <taxon>Eukaryota</taxon>
        <taxon>Sar</taxon>
        <taxon>Stramenopiles</taxon>
        <taxon>Ochrophyta</taxon>
        <taxon>Bacillariophyta</taxon>
        <taxon>Mediophyceae</taxon>
        <taxon>Lithodesmiophycidae</taxon>
        <taxon>Lithodesmiales</taxon>
        <taxon>Lithodesmiaceae</taxon>
        <taxon>Ditylum</taxon>
    </lineage>
</organism>
<feature type="transmembrane region" description="Helical" evidence="1">
    <location>
        <begin position="6"/>
        <end position="26"/>
    </location>
</feature>
<feature type="transmembrane region" description="Helical" evidence="1">
    <location>
        <begin position="82"/>
        <end position="103"/>
    </location>
</feature>
<evidence type="ECO:0000256" key="1">
    <source>
        <dbReference type="SAM" id="Phobius"/>
    </source>
</evidence>
<dbReference type="EMBL" id="HBGN01028658">
    <property type="protein sequence ID" value="CAD9344673.1"/>
    <property type="molecule type" value="Transcribed_RNA"/>
</dbReference>
<keyword evidence="1" id="KW-1133">Transmembrane helix</keyword>
<accession>A0A7S1ZNJ5</accession>
<dbReference type="Pfam" id="PF05684">
    <property type="entry name" value="DUF819"/>
    <property type="match status" value="1"/>
</dbReference>
<reference evidence="2" key="1">
    <citation type="submission" date="2021-01" db="EMBL/GenBank/DDBJ databases">
        <authorList>
            <person name="Corre E."/>
            <person name="Pelletier E."/>
            <person name="Niang G."/>
            <person name="Scheremetjew M."/>
            <person name="Finn R."/>
            <person name="Kale V."/>
            <person name="Holt S."/>
            <person name="Cochrane G."/>
            <person name="Meng A."/>
            <person name="Brown T."/>
            <person name="Cohen L."/>
        </authorList>
    </citation>
    <scope>NUCLEOTIDE SEQUENCE</scope>
    <source>
        <strain evidence="2">Pop2</strain>
    </source>
</reference>
<feature type="transmembrane region" description="Helical" evidence="1">
    <location>
        <begin position="109"/>
        <end position="130"/>
    </location>
</feature>
<dbReference type="InterPro" id="IPR008537">
    <property type="entry name" value="DUF819"/>
</dbReference>
<feature type="transmembrane region" description="Helical" evidence="1">
    <location>
        <begin position="196"/>
        <end position="219"/>
    </location>
</feature>
<dbReference type="AlphaFoldDB" id="A0A7S1ZNJ5"/>
<feature type="transmembrane region" description="Helical" evidence="1">
    <location>
        <begin position="272"/>
        <end position="294"/>
    </location>
</feature>
<dbReference type="PANTHER" id="PTHR34289:SF8">
    <property type="entry name" value="DUF819 DOMAIN-CONTAINING PROTEIN"/>
    <property type="match status" value="1"/>
</dbReference>
<sequence>MSSLLGSMAAADLLVMVIYFASLTAGMKSKRLWAWFPGRDKGPSQATSAETSDNSNRDFVAISSDGVMSGQRQISSQRGSSLITGGLVGALMAWAIVEVSIVLERALSFFVPGTGCAFIAVLGTVAKRILERVQTIYQAKWKQNNPKGQWFYQLAEGIRQTTSPMSDVCFYLLFASIGTSANLSECVRHGPSSLAFAMLALLVHVLFTLYGALCVSKIFPFSRLVKWFPLGLDEVMVASNAAIGGPATAAAFAGKIGPTGSGKKYGKFRHGLIVAATIWGVVGYAVATGVGVTLTKLLLRSFATV</sequence>
<evidence type="ECO:0000313" key="2">
    <source>
        <dbReference type="EMBL" id="CAD9344673.1"/>
    </source>
</evidence>